<dbReference type="AlphaFoldDB" id="A0A0N5BKW5"/>
<dbReference type="InterPro" id="IPR000742">
    <property type="entry name" value="EGF"/>
</dbReference>
<dbReference type="SUPFAM" id="SSF55486">
    <property type="entry name" value="Metalloproteases ('zincins'), catalytic domain"/>
    <property type="match status" value="1"/>
</dbReference>
<reference evidence="7" key="1">
    <citation type="submission" date="2017-02" db="UniProtKB">
        <authorList>
            <consortium name="WormBaseParasite"/>
        </authorList>
    </citation>
    <scope>IDENTIFICATION</scope>
</reference>
<dbReference type="GO" id="GO:0004222">
    <property type="term" value="F:metalloendopeptidase activity"/>
    <property type="evidence" value="ECO:0007669"/>
    <property type="project" value="InterPro"/>
</dbReference>
<dbReference type="WBParaSite" id="SPAL_0000656800.1">
    <property type="protein sequence ID" value="SPAL_0000656800.1"/>
    <property type="gene ID" value="SPAL_0000656800"/>
</dbReference>
<keyword evidence="6" id="KW-1185">Reference proteome</keyword>
<dbReference type="Proteomes" id="UP000046392">
    <property type="component" value="Unplaced"/>
</dbReference>
<feature type="domain" description="Peptidase M12A" evidence="5">
    <location>
        <begin position="1"/>
        <end position="200"/>
    </location>
</feature>
<keyword evidence="3" id="KW-0645">Protease</keyword>
<organism evidence="6 7">
    <name type="scientific">Strongyloides papillosus</name>
    <name type="common">Intestinal threadworm</name>
    <dbReference type="NCBI Taxonomy" id="174720"/>
    <lineage>
        <taxon>Eukaryota</taxon>
        <taxon>Metazoa</taxon>
        <taxon>Ecdysozoa</taxon>
        <taxon>Nematoda</taxon>
        <taxon>Chromadorea</taxon>
        <taxon>Rhabditida</taxon>
        <taxon>Tylenchina</taxon>
        <taxon>Panagrolaimomorpha</taxon>
        <taxon>Strongyloidoidea</taxon>
        <taxon>Strongyloididae</taxon>
        <taxon>Strongyloides</taxon>
    </lineage>
</organism>
<dbReference type="PANTHER" id="PTHR10127:SF877">
    <property type="entry name" value="ZINC METALLOPROTEINASE NAS-34"/>
    <property type="match status" value="1"/>
</dbReference>
<accession>A0A0N5BKW5</accession>
<evidence type="ECO:0000313" key="7">
    <source>
        <dbReference type="WBParaSite" id="SPAL_0000656800.1"/>
    </source>
</evidence>
<keyword evidence="1" id="KW-0479">Metal-binding</keyword>
<evidence type="ECO:0000256" key="3">
    <source>
        <dbReference type="ARBA" id="ARBA00023049"/>
    </source>
</evidence>
<dbReference type="InterPro" id="IPR024079">
    <property type="entry name" value="MetalloPept_cat_dom_sf"/>
</dbReference>
<dbReference type="PROSITE" id="PS51864">
    <property type="entry name" value="ASTACIN"/>
    <property type="match status" value="1"/>
</dbReference>
<name>A0A0N5BKW5_STREA</name>
<evidence type="ECO:0000313" key="6">
    <source>
        <dbReference type="Proteomes" id="UP000046392"/>
    </source>
</evidence>
<dbReference type="GO" id="GO:0046872">
    <property type="term" value="F:metal ion binding"/>
    <property type="evidence" value="ECO:0007669"/>
    <property type="project" value="UniProtKB-KW"/>
</dbReference>
<evidence type="ECO:0000256" key="4">
    <source>
        <dbReference type="PROSITE-ProRule" id="PRU01211"/>
    </source>
</evidence>
<evidence type="ECO:0000259" key="5">
    <source>
        <dbReference type="PROSITE" id="PS51864"/>
    </source>
</evidence>
<proteinExistence type="predicted"/>
<dbReference type="Gene3D" id="3.40.390.10">
    <property type="entry name" value="Collagenase (Catalytic Domain)"/>
    <property type="match status" value="1"/>
</dbReference>
<dbReference type="PANTHER" id="PTHR10127">
    <property type="entry name" value="DISCOIDIN, CUB, EGF, LAMININ , AND ZINC METALLOPROTEASE DOMAIN CONTAINING"/>
    <property type="match status" value="1"/>
</dbReference>
<evidence type="ECO:0000256" key="2">
    <source>
        <dbReference type="ARBA" id="ARBA00022833"/>
    </source>
</evidence>
<sequence length="346" mass="40627">TSTKKWLPPYSTGSKRIRYYIRSDYIMTYVKDGFKEIEKKTCLKFKEQKSPVQIIGINFYYNYNDDIIKMSYSKKKPTIVNLKRDTYMLKKMTRFYIGYALGLIPEVTRRDRDSNVIIFKENISYSFERFFEKVKNYPDSYYNTDFDFSSIMMFDSSFGSNYDGNHTYMSKFYPFYGSMINEYAEFSFNDYKRLNVLYCKDQCKKAPKCQNRGYYGSNCDTCNCVYPFAGKFCKSYSKKVGTCEGSFLKAYSSAKTKTFKEYKGECYYIIKAKNSRKKVKLTIVNFKGVGQYKLEVKYRKDKGAAGVLITSDVENFTFPSLSSSVIVTYHADNITNELVLKYQEVK</sequence>
<keyword evidence="2" id="KW-0862">Zinc</keyword>
<dbReference type="PROSITE" id="PS01186">
    <property type="entry name" value="EGF_2"/>
    <property type="match status" value="1"/>
</dbReference>
<evidence type="ECO:0000256" key="1">
    <source>
        <dbReference type="ARBA" id="ARBA00022723"/>
    </source>
</evidence>
<dbReference type="GO" id="GO:0006508">
    <property type="term" value="P:proteolysis"/>
    <property type="evidence" value="ECO:0007669"/>
    <property type="project" value="InterPro"/>
</dbReference>
<keyword evidence="3" id="KW-0378">Hydrolase</keyword>
<keyword evidence="3" id="KW-0482">Metalloprotease</keyword>
<comment type="caution">
    <text evidence="4">Lacks conserved residue(s) required for the propagation of feature annotation.</text>
</comment>
<protein>
    <submittedName>
        <fullName evidence="7">Astacin domain-containing protein</fullName>
    </submittedName>
</protein>
<dbReference type="InterPro" id="IPR001506">
    <property type="entry name" value="Peptidase_M12A"/>
</dbReference>
<dbReference type="Pfam" id="PF01400">
    <property type="entry name" value="Astacin"/>
    <property type="match status" value="1"/>
</dbReference>